<dbReference type="EMBL" id="BJYZ01000024">
    <property type="protein sequence ID" value="GEO40936.1"/>
    <property type="molecule type" value="Genomic_DNA"/>
</dbReference>
<dbReference type="Proteomes" id="UP000321523">
    <property type="component" value="Unassembled WGS sequence"/>
</dbReference>
<dbReference type="NCBIfam" id="TIGR02936">
    <property type="entry name" value="fdxN_nitrog"/>
    <property type="match status" value="1"/>
</dbReference>
<evidence type="ECO:0000256" key="7">
    <source>
        <dbReference type="ARBA" id="ARBA00022982"/>
    </source>
</evidence>
<feature type="domain" description="4Fe-4S ferredoxin-type" evidence="12">
    <location>
        <begin position="65"/>
        <end position="95"/>
    </location>
</feature>
<evidence type="ECO:0000313" key="13">
    <source>
        <dbReference type="EMBL" id="GEO40936.1"/>
    </source>
</evidence>
<evidence type="ECO:0000256" key="4">
    <source>
        <dbReference type="ARBA" id="ARBA00022485"/>
    </source>
</evidence>
<keyword evidence="6" id="KW-0677">Repeat</keyword>
<evidence type="ECO:0000256" key="1">
    <source>
        <dbReference type="ARBA" id="ARBA00001966"/>
    </source>
</evidence>
<dbReference type="PANTHER" id="PTHR43687">
    <property type="entry name" value="ADENYLYLSULFATE REDUCTASE, BETA SUBUNIT"/>
    <property type="match status" value="1"/>
</dbReference>
<dbReference type="Pfam" id="PF13484">
    <property type="entry name" value="Fer4_16"/>
    <property type="match status" value="1"/>
</dbReference>
<dbReference type="PROSITE" id="PS00198">
    <property type="entry name" value="4FE4S_FER_1"/>
    <property type="match status" value="2"/>
</dbReference>
<proteinExistence type="predicted"/>
<dbReference type="PANTHER" id="PTHR43687:SF1">
    <property type="entry name" value="FERREDOXIN III"/>
    <property type="match status" value="1"/>
</dbReference>
<dbReference type="RefSeq" id="WP_044431883.1">
    <property type="nucleotide sequence ID" value="NZ_BJYZ01000024.1"/>
</dbReference>
<name>A0A512DWW8_9PROT</name>
<evidence type="ECO:0000256" key="8">
    <source>
        <dbReference type="ARBA" id="ARBA00023004"/>
    </source>
</evidence>
<dbReference type="OrthoDB" id="9810688at2"/>
<keyword evidence="7" id="KW-0249">Electron transport</keyword>
<comment type="cofactor">
    <cofactor evidence="1">
        <name>[4Fe-4S] cluster</name>
        <dbReference type="ChEBI" id="CHEBI:49883"/>
    </cofactor>
</comment>
<evidence type="ECO:0000256" key="10">
    <source>
        <dbReference type="ARBA" id="ARBA00023231"/>
    </source>
</evidence>
<gene>
    <name evidence="13" type="ORF">SAE02_50840</name>
</gene>
<reference evidence="13 14" key="1">
    <citation type="submission" date="2019-07" db="EMBL/GenBank/DDBJ databases">
        <title>Whole genome shotgun sequence of Skermanella aerolata NBRC 106429.</title>
        <authorList>
            <person name="Hosoyama A."/>
            <person name="Uohara A."/>
            <person name="Ohji S."/>
            <person name="Ichikawa N."/>
        </authorList>
    </citation>
    <scope>NUCLEOTIDE SEQUENCE [LARGE SCALE GENOMIC DNA]</scope>
    <source>
        <strain evidence="13 14">NBRC 106429</strain>
    </source>
</reference>
<organism evidence="13 14">
    <name type="scientific">Skermanella aerolata</name>
    <dbReference type="NCBI Taxonomy" id="393310"/>
    <lineage>
        <taxon>Bacteria</taxon>
        <taxon>Pseudomonadati</taxon>
        <taxon>Pseudomonadota</taxon>
        <taxon>Alphaproteobacteria</taxon>
        <taxon>Rhodospirillales</taxon>
        <taxon>Azospirillaceae</taxon>
        <taxon>Skermanella</taxon>
    </lineage>
</organism>
<dbReference type="SUPFAM" id="SSF46548">
    <property type="entry name" value="alpha-helical ferredoxin"/>
    <property type="match status" value="1"/>
</dbReference>
<dbReference type="Gene3D" id="3.30.70.20">
    <property type="match status" value="1"/>
</dbReference>
<evidence type="ECO:0000256" key="5">
    <source>
        <dbReference type="ARBA" id="ARBA00022723"/>
    </source>
</evidence>
<dbReference type="PROSITE" id="PS51379">
    <property type="entry name" value="4FE4S_FER_2"/>
    <property type="match status" value="2"/>
</dbReference>
<dbReference type="InterPro" id="IPR014283">
    <property type="entry name" value="FdIII_4_nif"/>
</dbReference>
<keyword evidence="9" id="KW-0411">Iron-sulfur</keyword>
<evidence type="ECO:0000256" key="9">
    <source>
        <dbReference type="ARBA" id="ARBA00023014"/>
    </source>
</evidence>
<comment type="caution">
    <text evidence="13">The sequence shown here is derived from an EMBL/GenBank/DDBJ whole genome shotgun (WGS) entry which is preliminary data.</text>
</comment>
<dbReference type="InterPro" id="IPR050572">
    <property type="entry name" value="Fe-S_Ferredoxin"/>
</dbReference>
<dbReference type="AlphaFoldDB" id="A0A512DWW8"/>
<dbReference type="GO" id="GO:0046872">
    <property type="term" value="F:metal ion binding"/>
    <property type="evidence" value="ECO:0007669"/>
    <property type="project" value="UniProtKB-KW"/>
</dbReference>
<sequence length="97" mass="10198">MSEFVQGKTKGGGAWTPKFVEDLNQKACIGCGRCFKVCPQGVLNMIGITEDGDIVDAQDDDAEKKVMSIANGDNCIGCQSCSKVCGKSCFTHSAKAA</sequence>
<keyword evidence="5" id="KW-0479">Metal-binding</keyword>
<evidence type="ECO:0000256" key="3">
    <source>
        <dbReference type="ARBA" id="ARBA00022448"/>
    </source>
</evidence>
<evidence type="ECO:0000259" key="12">
    <source>
        <dbReference type="PROSITE" id="PS51379"/>
    </source>
</evidence>
<dbReference type="InterPro" id="IPR017900">
    <property type="entry name" value="4Fe4S_Fe_S_CS"/>
</dbReference>
<protein>
    <recommendedName>
        <fullName evidence="11">Ferredoxin III</fullName>
    </recommendedName>
</protein>
<keyword evidence="14" id="KW-1185">Reference proteome</keyword>
<evidence type="ECO:0000256" key="11">
    <source>
        <dbReference type="ARBA" id="ARBA00030616"/>
    </source>
</evidence>
<evidence type="ECO:0000256" key="6">
    <source>
        <dbReference type="ARBA" id="ARBA00022737"/>
    </source>
</evidence>
<feature type="domain" description="4Fe-4S ferredoxin-type" evidence="12">
    <location>
        <begin position="19"/>
        <end position="48"/>
    </location>
</feature>
<keyword evidence="3" id="KW-0813">Transport</keyword>
<evidence type="ECO:0000313" key="14">
    <source>
        <dbReference type="Proteomes" id="UP000321523"/>
    </source>
</evidence>
<comment type="function">
    <text evidence="2">Ferredoxins are iron-sulfur proteins that transfer electrons in a wide variety of metabolic reactions.</text>
</comment>
<dbReference type="GO" id="GO:0051539">
    <property type="term" value="F:4 iron, 4 sulfur cluster binding"/>
    <property type="evidence" value="ECO:0007669"/>
    <property type="project" value="UniProtKB-KW"/>
</dbReference>
<accession>A0A512DWW8</accession>
<keyword evidence="4" id="KW-0004">4Fe-4S</keyword>
<evidence type="ECO:0000256" key="2">
    <source>
        <dbReference type="ARBA" id="ARBA00003532"/>
    </source>
</evidence>
<dbReference type="InterPro" id="IPR017896">
    <property type="entry name" value="4Fe4S_Fe-S-bd"/>
</dbReference>
<keyword evidence="8" id="KW-0408">Iron</keyword>
<keyword evidence="10" id="KW-0535">Nitrogen fixation</keyword>